<feature type="signal peptide" evidence="3">
    <location>
        <begin position="1"/>
        <end position="20"/>
    </location>
</feature>
<dbReference type="Gene3D" id="3.60.21.10">
    <property type="match status" value="1"/>
</dbReference>
<gene>
    <name evidence="5" type="ORF">ACFS5J_11335</name>
</gene>
<keyword evidence="6" id="KW-1185">Reference proteome</keyword>
<dbReference type="InterPro" id="IPR029052">
    <property type="entry name" value="Metallo-depent_PP-like"/>
</dbReference>
<accession>A0ABW5YNJ9</accession>
<feature type="domain" description="Calcineurin-like phosphoesterase" evidence="4">
    <location>
        <begin position="44"/>
        <end position="242"/>
    </location>
</feature>
<dbReference type="SUPFAM" id="SSF56300">
    <property type="entry name" value="Metallo-dependent phosphatases"/>
    <property type="match status" value="1"/>
</dbReference>
<evidence type="ECO:0000256" key="2">
    <source>
        <dbReference type="ARBA" id="ARBA00022801"/>
    </source>
</evidence>
<protein>
    <submittedName>
        <fullName evidence="5">Metallophosphoesterase</fullName>
    </submittedName>
</protein>
<reference evidence="6" key="1">
    <citation type="journal article" date="2019" name="Int. J. Syst. Evol. Microbiol.">
        <title>The Global Catalogue of Microorganisms (GCM) 10K type strain sequencing project: providing services to taxonomists for standard genome sequencing and annotation.</title>
        <authorList>
            <consortium name="The Broad Institute Genomics Platform"/>
            <consortium name="The Broad Institute Genome Sequencing Center for Infectious Disease"/>
            <person name="Wu L."/>
            <person name="Ma J."/>
        </authorList>
    </citation>
    <scope>NUCLEOTIDE SEQUENCE [LARGE SCALE GENOMIC DNA]</scope>
    <source>
        <strain evidence="6">KCTC 22671</strain>
    </source>
</reference>
<sequence length="1221" mass="139849">MLKKYTILFFSFAILFNGCATYQSNHPYSDKSTLDNINDETTNIFLIGDAGKLEENGASPIALLKLKEQFIKADQNDILFFLGDNVYQKGIPSEKSPKFEAAVNTLNAQLEVAKTFPGKVYFIPGNHDWYSGINGLKAQEKLVEKALGKNTFKPENGCPIEKVNISDDVALLIIDSQWYITNWDNHPSINDKCEFTTREDFLDEVRSEIKKSQGKITLIAIHHPMFTNGVHGGHYSFKDYMKPLPIIGNLKNIIRKTSGIVNADLYNTFYNDLRQNIIAVAQQNEKVIFLSGHEHSQQYIEADNLKQIISGSGSKITTVKVKNNEDYGEGAKGFALLNLYKNNAVDVQFYNAELNKIAFTKTIFEAPEKTKYEYDLTKQATINASIYTEEQTRKSKSYDFLWGNRFRKYYSTPVEAKVVAIDTLKGGLTPIRKGGGTQSKTLHLENAEGKRYVLRAMKKQAAQFIQAAIIKDQYIEGQFEETASERFLEDVFTGSHPYAPFTIAKLSDAIQLAHLNPKLYYVPKQNALGEYNAEFGDELYLFEEHPSDGHSELGGNNFNGTILSTFDMMREIHKSNSKTVDEKEFIKARLFDILIGDADRHQDQWRWMEYKENDGIVYRPLPRDRDLAFSRMSDGFVFSTAVHLIPQARKFRKYEPDLVDVKGFNLSGFPLDVAFLSNTDETVWQEQIAFIQSNITNEVIDEAFKSLPKEVNDSTIEEIKSILKERRNNLKKIMERYLKLVQKYAVLTATNKQDYIKVENNENGHVTVRLFEKKENVIQQPYYSHTYNPDATKEIWIYALDDDDTFEVIGKSKKIKLRLIGGQNNDAYKVEKGKNVMLYDYKSKKNDVTNARKAHVRLTDNYNTNVYDYRKLRNNINQFLPMMGYNPDDGLKLGIRDTYTTYGFERNPFTSRHQLGAFYYFATNGYELQYNSEYANVINNLNLCIEANFHSPNFSLNFFGYGNETQNFDEDKGLNYNRVKVREVNIKPALLWNSNRGSKIKLGLSYESIEIHQSFDRFINEFNVLPSYVFDEVQFAGANANYSFSNADNKAYPTIGLQFNLNLGYKNNLDINNRDFTYIVPNLKIAHKLDTSGKLVLATDIKAHVNIGNGFEFYQAAAIGGTDGLRGFRNQRFTGRNSFYQNTDIRYSFGRMKTQLIPLKMGLYSGFDYGRVWQKNEDSDKWHNSYGGGFFVNAVEMLSANFGLFNSSDGLRFTFGLGFGF</sequence>
<keyword evidence="2" id="KW-0378">Hydrolase</keyword>
<organism evidence="5 6">
    <name type="scientific">Flavobacterium chuncheonense</name>
    <dbReference type="NCBI Taxonomy" id="2026653"/>
    <lineage>
        <taxon>Bacteria</taxon>
        <taxon>Pseudomonadati</taxon>
        <taxon>Bacteroidota</taxon>
        <taxon>Flavobacteriia</taxon>
        <taxon>Flavobacteriales</taxon>
        <taxon>Flavobacteriaceae</taxon>
        <taxon>Flavobacterium</taxon>
    </lineage>
</organism>
<evidence type="ECO:0000256" key="1">
    <source>
        <dbReference type="ARBA" id="ARBA00022729"/>
    </source>
</evidence>
<dbReference type="Pfam" id="PF00149">
    <property type="entry name" value="Metallophos"/>
    <property type="match status" value="1"/>
</dbReference>
<feature type="chain" id="PRO_5045301056" evidence="3">
    <location>
        <begin position="21"/>
        <end position="1221"/>
    </location>
</feature>
<evidence type="ECO:0000259" key="4">
    <source>
        <dbReference type="Pfam" id="PF00149"/>
    </source>
</evidence>
<dbReference type="EMBL" id="JBHUPC010000017">
    <property type="protein sequence ID" value="MFD2892604.1"/>
    <property type="molecule type" value="Genomic_DNA"/>
</dbReference>
<dbReference type="PANTHER" id="PTHR10161:SF14">
    <property type="entry name" value="TARTRATE-RESISTANT ACID PHOSPHATASE TYPE 5"/>
    <property type="match status" value="1"/>
</dbReference>
<dbReference type="PANTHER" id="PTHR10161">
    <property type="entry name" value="TARTRATE-RESISTANT ACID PHOSPHATASE TYPE 5"/>
    <property type="match status" value="1"/>
</dbReference>
<proteinExistence type="predicted"/>
<keyword evidence="1 3" id="KW-0732">Signal</keyword>
<evidence type="ECO:0000313" key="5">
    <source>
        <dbReference type="EMBL" id="MFD2892604.1"/>
    </source>
</evidence>
<dbReference type="InterPro" id="IPR051558">
    <property type="entry name" value="Metallophosphoesterase_PAP"/>
</dbReference>
<name>A0ABW5YNJ9_9FLAO</name>
<evidence type="ECO:0000256" key="3">
    <source>
        <dbReference type="SAM" id="SignalP"/>
    </source>
</evidence>
<dbReference type="InterPro" id="IPR004843">
    <property type="entry name" value="Calcineurin-like_PHP"/>
</dbReference>
<comment type="caution">
    <text evidence="5">The sequence shown here is derived from an EMBL/GenBank/DDBJ whole genome shotgun (WGS) entry which is preliminary data.</text>
</comment>
<dbReference type="RefSeq" id="WP_379812301.1">
    <property type="nucleotide sequence ID" value="NZ_JBHUPC010000017.1"/>
</dbReference>
<dbReference type="Proteomes" id="UP001597534">
    <property type="component" value="Unassembled WGS sequence"/>
</dbReference>
<evidence type="ECO:0000313" key="6">
    <source>
        <dbReference type="Proteomes" id="UP001597534"/>
    </source>
</evidence>